<dbReference type="PANTHER" id="PTHR32444">
    <property type="entry name" value="BULB-TYPE LECTIN DOMAIN-CONTAINING PROTEIN"/>
    <property type="match status" value="1"/>
</dbReference>
<evidence type="ECO:0000259" key="3">
    <source>
        <dbReference type="Pfam" id="PF00954"/>
    </source>
</evidence>
<dbReference type="Proteomes" id="UP000245207">
    <property type="component" value="Unassembled WGS sequence"/>
</dbReference>
<reference evidence="4 5" key="1">
    <citation type="journal article" date="2018" name="Mol. Plant">
        <title>The genome of Artemisia annua provides insight into the evolution of Asteraceae family and artemisinin biosynthesis.</title>
        <authorList>
            <person name="Shen Q."/>
            <person name="Zhang L."/>
            <person name="Liao Z."/>
            <person name="Wang S."/>
            <person name="Yan T."/>
            <person name="Shi P."/>
            <person name="Liu M."/>
            <person name="Fu X."/>
            <person name="Pan Q."/>
            <person name="Wang Y."/>
            <person name="Lv Z."/>
            <person name="Lu X."/>
            <person name="Zhang F."/>
            <person name="Jiang W."/>
            <person name="Ma Y."/>
            <person name="Chen M."/>
            <person name="Hao X."/>
            <person name="Li L."/>
            <person name="Tang Y."/>
            <person name="Lv G."/>
            <person name="Zhou Y."/>
            <person name="Sun X."/>
            <person name="Brodelius P.E."/>
            <person name="Rose J.K.C."/>
            <person name="Tang K."/>
        </authorList>
    </citation>
    <scope>NUCLEOTIDE SEQUENCE [LARGE SCALE GENOMIC DNA]</scope>
    <source>
        <strain evidence="5">cv. Huhao1</strain>
        <tissue evidence="4">Leaf</tissue>
    </source>
</reference>
<dbReference type="GO" id="GO:0048544">
    <property type="term" value="P:recognition of pollen"/>
    <property type="evidence" value="ECO:0007669"/>
    <property type="project" value="InterPro"/>
</dbReference>
<dbReference type="InterPro" id="IPR000858">
    <property type="entry name" value="S_locus_glycoprot_dom"/>
</dbReference>
<dbReference type="Pfam" id="PF00954">
    <property type="entry name" value="S_locus_glycop"/>
    <property type="match status" value="1"/>
</dbReference>
<feature type="domain" description="S-locus glycoprotein" evidence="3">
    <location>
        <begin position="4"/>
        <end position="78"/>
    </location>
</feature>
<evidence type="ECO:0000313" key="4">
    <source>
        <dbReference type="EMBL" id="PWA45983.1"/>
    </source>
</evidence>
<dbReference type="OrthoDB" id="1305788at2759"/>
<comment type="caution">
    <text evidence="4">The sequence shown here is derived from an EMBL/GenBank/DDBJ whole genome shotgun (WGS) entry which is preliminary data.</text>
</comment>
<evidence type="ECO:0000256" key="2">
    <source>
        <dbReference type="ARBA" id="ARBA00023157"/>
    </source>
</evidence>
<organism evidence="4 5">
    <name type="scientific">Artemisia annua</name>
    <name type="common">Sweet wormwood</name>
    <dbReference type="NCBI Taxonomy" id="35608"/>
    <lineage>
        <taxon>Eukaryota</taxon>
        <taxon>Viridiplantae</taxon>
        <taxon>Streptophyta</taxon>
        <taxon>Embryophyta</taxon>
        <taxon>Tracheophyta</taxon>
        <taxon>Spermatophyta</taxon>
        <taxon>Magnoliopsida</taxon>
        <taxon>eudicotyledons</taxon>
        <taxon>Gunneridae</taxon>
        <taxon>Pentapetalae</taxon>
        <taxon>asterids</taxon>
        <taxon>campanulids</taxon>
        <taxon>Asterales</taxon>
        <taxon>Asteraceae</taxon>
        <taxon>Asteroideae</taxon>
        <taxon>Anthemideae</taxon>
        <taxon>Artemisiinae</taxon>
        <taxon>Artemisia</taxon>
    </lineage>
</organism>
<proteinExistence type="predicted"/>
<dbReference type="AlphaFoldDB" id="A0A2U1LAF5"/>
<dbReference type="PANTHER" id="PTHR32444:SF183">
    <property type="entry name" value="APPLE DOMAIN-CONTAINING PROTEIN"/>
    <property type="match status" value="1"/>
</dbReference>
<keyword evidence="1" id="KW-0732">Signal</keyword>
<accession>A0A2U1LAF5</accession>
<keyword evidence="2" id="KW-1015">Disulfide bond</keyword>
<evidence type="ECO:0000313" key="5">
    <source>
        <dbReference type="Proteomes" id="UP000245207"/>
    </source>
</evidence>
<keyword evidence="5" id="KW-1185">Reference proteome</keyword>
<sequence length="110" mass="12608">MIINETEVSYTYNLENSSVLSRLTLNSSGILERSVWVEDGKRWQPIVKLPKDICDSYNICGSYGSCNISNSQTCSCLDEKRFMPTNQNAWEMDDWSIVVLGEHHWIAKTL</sequence>
<gene>
    <name evidence="4" type="ORF">CTI12_AA325200</name>
</gene>
<dbReference type="STRING" id="35608.A0A2U1LAF5"/>
<name>A0A2U1LAF5_ARTAN</name>
<dbReference type="EMBL" id="PKPP01010509">
    <property type="protein sequence ID" value="PWA45983.1"/>
    <property type="molecule type" value="Genomic_DNA"/>
</dbReference>
<protein>
    <submittedName>
        <fullName evidence="4">S-locus glycoprotein domain-containing protein</fullName>
    </submittedName>
</protein>
<evidence type="ECO:0000256" key="1">
    <source>
        <dbReference type="ARBA" id="ARBA00022729"/>
    </source>
</evidence>